<gene>
    <name evidence="1" type="ORF">SGA01_50170</name>
</gene>
<evidence type="ECO:0000313" key="2">
    <source>
        <dbReference type="Proteomes" id="UP000315226"/>
    </source>
</evidence>
<protein>
    <submittedName>
        <fullName evidence="1">Uncharacterized protein</fullName>
    </submittedName>
</protein>
<proteinExistence type="predicted"/>
<evidence type="ECO:0000313" key="1">
    <source>
        <dbReference type="EMBL" id="GEB59412.1"/>
    </source>
</evidence>
<accession>A0A4Y3RPB0</accession>
<comment type="caution">
    <text evidence="1">The sequence shown here is derived from an EMBL/GenBank/DDBJ whole genome shotgun (WGS) entry which is preliminary data.</text>
</comment>
<dbReference type="Proteomes" id="UP000315226">
    <property type="component" value="Unassembled WGS sequence"/>
</dbReference>
<dbReference type="OrthoDB" id="3374146at2"/>
<dbReference type="InterPro" id="IPR016024">
    <property type="entry name" value="ARM-type_fold"/>
</dbReference>
<sequence length="409" mass="43590">MSSSVYEDVTERLAQALVGADPGAWAELDGQIRGLVRWGGLVPAPGEWLSATPPRQPTVLELALALCDPDGRAREAALPYAAHTPALLPLVVVRCADWAEPVRDRARALLCAQLPGLAPEALASVASVVLREGRRLRGEAARELLTARLREVPEAHLAPLLTSEERELRRLAHRIAVERDLLSPARLATIAATHLDVVVQDMCASAAITAAGDTVDETVLAPLLGSRSGRVRAAGVTALRRAGRAAEAEPFLYDRSALVRACARWTLRQAGTDPLPLYRAACAAGDPTPFFAPVGLAECGDRVADAPVLWSLTGHELPRVRAGAVVGLRLLDAVRFPRLVPLLDDSSPRVVRETLKALAPWDDHLLAGTPPPAPPPVPVGVPVDAPVPQPRSWVRRVLGIARRRGADQG</sequence>
<keyword evidence="2" id="KW-1185">Reference proteome</keyword>
<dbReference type="RefSeq" id="WP_141298584.1">
    <property type="nucleotide sequence ID" value="NZ_BJMN01000033.1"/>
</dbReference>
<dbReference type="AlphaFoldDB" id="A0A4Y3RPB0"/>
<reference evidence="1 2" key="1">
    <citation type="submission" date="2019-06" db="EMBL/GenBank/DDBJ databases">
        <title>Whole genome shotgun sequence of Streptomyces gardneri NBRC 12865.</title>
        <authorList>
            <person name="Hosoyama A."/>
            <person name="Uohara A."/>
            <person name="Ohji S."/>
            <person name="Ichikawa N."/>
        </authorList>
    </citation>
    <scope>NUCLEOTIDE SEQUENCE [LARGE SCALE GENOMIC DNA]</scope>
    <source>
        <strain evidence="1 2">NBRC 12865</strain>
    </source>
</reference>
<name>A0A4Y3RPB0_9ACTN</name>
<dbReference type="EMBL" id="BJMN01000033">
    <property type="protein sequence ID" value="GEB59412.1"/>
    <property type="molecule type" value="Genomic_DNA"/>
</dbReference>
<dbReference type="SUPFAM" id="SSF48371">
    <property type="entry name" value="ARM repeat"/>
    <property type="match status" value="1"/>
</dbReference>
<organism evidence="1 2">
    <name type="scientific">Streptomyces gardneri</name>
    <dbReference type="NCBI Taxonomy" id="66892"/>
    <lineage>
        <taxon>Bacteria</taxon>
        <taxon>Bacillati</taxon>
        <taxon>Actinomycetota</taxon>
        <taxon>Actinomycetes</taxon>
        <taxon>Kitasatosporales</taxon>
        <taxon>Streptomycetaceae</taxon>
        <taxon>Streptomyces</taxon>
    </lineage>
</organism>